<organism evidence="2 3">
    <name type="scientific">Colletotrichum navitas</name>
    <dbReference type="NCBI Taxonomy" id="681940"/>
    <lineage>
        <taxon>Eukaryota</taxon>
        <taxon>Fungi</taxon>
        <taxon>Dikarya</taxon>
        <taxon>Ascomycota</taxon>
        <taxon>Pezizomycotina</taxon>
        <taxon>Sordariomycetes</taxon>
        <taxon>Hypocreomycetidae</taxon>
        <taxon>Glomerellales</taxon>
        <taxon>Glomerellaceae</taxon>
        <taxon>Colletotrichum</taxon>
        <taxon>Colletotrichum graminicola species complex</taxon>
    </lineage>
</organism>
<dbReference type="InterPro" id="IPR021833">
    <property type="entry name" value="DUF3425"/>
</dbReference>
<dbReference type="Pfam" id="PF11905">
    <property type="entry name" value="DUF3425"/>
    <property type="match status" value="1"/>
</dbReference>
<dbReference type="RefSeq" id="XP_060412670.1">
    <property type="nucleotide sequence ID" value="XM_060562239.1"/>
</dbReference>
<evidence type="ECO:0000256" key="1">
    <source>
        <dbReference type="SAM" id="MobiDB-lite"/>
    </source>
</evidence>
<keyword evidence="3" id="KW-1185">Reference proteome</keyword>
<feature type="region of interest" description="Disordered" evidence="1">
    <location>
        <begin position="105"/>
        <end position="149"/>
    </location>
</feature>
<gene>
    <name evidence="2" type="ORF">LY79DRAFT_634736</name>
</gene>
<proteinExistence type="predicted"/>
<name>A0AAD8V3A1_9PEZI</name>
<feature type="region of interest" description="Disordered" evidence="1">
    <location>
        <begin position="1"/>
        <end position="53"/>
    </location>
</feature>
<feature type="compositionally biased region" description="Polar residues" evidence="1">
    <location>
        <begin position="133"/>
        <end position="142"/>
    </location>
</feature>
<evidence type="ECO:0008006" key="4">
    <source>
        <dbReference type="Google" id="ProtNLM"/>
    </source>
</evidence>
<dbReference type="EMBL" id="JAHLJV010000042">
    <property type="protein sequence ID" value="KAK1585653.1"/>
    <property type="molecule type" value="Genomic_DNA"/>
</dbReference>
<evidence type="ECO:0000313" key="2">
    <source>
        <dbReference type="EMBL" id="KAK1585653.1"/>
    </source>
</evidence>
<feature type="compositionally biased region" description="Basic and acidic residues" evidence="1">
    <location>
        <begin position="23"/>
        <end position="53"/>
    </location>
</feature>
<dbReference type="AlphaFoldDB" id="A0AAD8V3A1"/>
<dbReference type="GeneID" id="85446479"/>
<protein>
    <recommendedName>
        <fullName evidence="4">BZIP transcription factor</fullName>
    </recommendedName>
</protein>
<dbReference type="PANTHER" id="PTHR37012">
    <property type="entry name" value="B-ZIP TRANSCRIPTION FACTOR (EUROFUNG)-RELATED"/>
    <property type="match status" value="1"/>
</dbReference>
<reference evidence="2" key="1">
    <citation type="submission" date="2021-06" db="EMBL/GenBank/DDBJ databases">
        <title>Comparative genomics, transcriptomics and evolutionary studies reveal genomic signatures of adaptation to plant cell wall in hemibiotrophic fungi.</title>
        <authorList>
            <consortium name="DOE Joint Genome Institute"/>
            <person name="Baroncelli R."/>
            <person name="Diaz J.F."/>
            <person name="Benocci T."/>
            <person name="Peng M."/>
            <person name="Battaglia E."/>
            <person name="Haridas S."/>
            <person name="Andreopoulos W."/>
            <person name="Labutti K."/>
            <person name="Pangilinan J."/>
            <person name="Floch G.L."/>
            <person name="Makela M.R."/>
            <person name="Henrissat B."/>
            <person name="Grigoriev I.V."/>
            <person name="Crouch J.A."/>
            <person name="De Vries R.P."/>
            <person name="Sukno S.A."/>
            <person name="Thon M.R."/>
        </authorList>
    </citation>
    <scope>NUCLEOTIDE SEQUENCE</scope>
    <source>
        <strain evidence="2">CBS 125086</strain>
    </source>
</reference>
<dbReference type="PANTHER" id="PTHR37012:SF7">
    <property type="entry name" value="B-ZIP TRANSCRIPTION FACTOR (EUROFUNG)-RELATED"/>
    <property type="match status" value="1"/>
</dbReference>
<evidence type="ECO:0000313" key="3">
    <source>
        <dbReference type="Proteomes" id="UP001230504"/>
    </source>
</evidence>
<sequence>MASDDGPNDTPTPPSGGRPAKVPSEKELARKIRKRDLDRRAQRQARERTRNRIAELESQIKELRKDDSTRLSACMEQLATITHERDSLVDTVKSIEQMIRRHVLPSRQAPAATPLSPAGQSGPLPNPPDAITTRPSSHSYSAPISLLPGTPSGTNPHALCGSGFGNELGVVGTATNEFSASSCHASTSTSDNQDFIEELEEDDKDEDDDDASVIVPPPTAPCDCAVAPTRLGPAPHKFNLWRAINQALTKRCHVSEAAQVAEDADDEDVPVRALIEGWDAVAKSRPLSKLWEKLRAVDEVLFLNCSLSDRLAILWMMYMQLKCHSDPTPERPSQTLPHSYAIDFFVWPGLRERFVFGQHAYCNNQFWQLFASNIHVLWPFEFRDAYKKCVVTGQYQLSPMFEQKIRDLNIWTVGHDLFARFPELIADIPVTQSIGQSLTPVATSLVLQQASLSQLKEHEERLLLEHAAEERSTQDVIDCTQAMQVFPPDLYRMAPPVFMAEYTPQGFGTNGVSHDSTPEYF</sequence>
<accession>A0AAD8V3A1</accession>
<comment type="caution">
    <text evidence="2">The sequence shown here is derived from an EMBL/GenBank/DDBJ whole genome shotgun (WGS) entry which is preliminary data.</text>
</comment>
<dbReference type="Proteomes" id="UP001230504">
    <property type="component" value="Unassembled WGS sequence"/>
</dbReference>